<comment type="caution">
    <text evidence="1">The sequence shown here is derived from an EMBL/GenBank/DDBJ whole genome shotgun (WGS) entry which is preliminary data.</text>
</comment>
<keyword evidence="2" id="KW-1185">Reference proteome</keyword>
<dbReference type="STRING" id="254161.SAMN05216256_109160"/>
<proteinExistence type="predicted"/>
<reference evidence="1 2" key="1">
    <citation type="submission" date="2017-01" db="EMBL/GenBank/DDBJ databases">
        <title>Draft genome sequence of Pseudomonas pachastrellae type strain CCUG 46540T from a deep sea.</title>
        <authorList>
            <person name="Gomila M."/>
            <person name="Mulet M."/>
            <person name="Lalucat J."/>
            <person name="Garcia-Valdes E."/>
        </authorList>
    </citation>
    <scope>NUCLEOTIDE SEQUENCE [LARGE SCALE GENOMIC DNA]</scope>
    <source>
        <strain evidence="1 2">CCUG 46540</strain>
    </source>
</reference>
<sequence>MTLGELVRLAEAGQVRALEVVSLPGSHYLVRAQLAERCLTLHDARGSSAHLRSTGEVRELLGNWPVLQKLPCTLVQHVAQDEACAVRSGPIEPLRMPFRLGAA</sequence>
<name>A0A1S8DD14_9GAMM</name>
<accession>A0A1S8DD14</accession>
<dbReference type="OrthoDB" id="7063376at2"/>
<dbReference type="AlphaFoldDB" id="A0A1S8DD14"/>
<evidence type="ECO:0008006" key="3">
    <source>
        <dbReference type="Google" id="ProtNLM"/>
    </source>
</evidence>
<dbReference type="InterPro" id="IPR045508">
    <property type="entry name" value="DUF6482"/>
</dbReference>
<dbReference type="EMBL" id="MUBC01000051">
    <property type="protein sequence ID" value="ONM42716.1"/>
    <property type="molecule type" value="Genomic_DNA"/>
</dbReference>
<organism evidence="1 2">
    <name type="scientific">Halopseudomonas pachastrellae</name>
    <dbReference type="NCBI Taxonomy" id="254161"/>
    <lineage>
        <taxon>Bacteria</taxon>
        <taxon>Pseudomonadati</taxon>
        <taxon>Pseudomonadota</taxon>
        <taxon>Gammaproteobacteria</taxon>
        <taxon>Pseudomonadales</taxon>
        <taxon>Pseudomonadaceae</taxon>
        <taxon>Halopseudomonas</taxon>
    </lineage>
</organism>
<dbReference type="Proteomes" id="UP000242847">
    <property type="component" value="Unassembled WGS sequence"/>
</dbReference>
<dbReference type="RefSeq" id="WP_083728872.1">
    <property type="nucleotide sequence ID" value="NZ_FOUD01000009.1"/>
</dbReference>
<gene>
    <name evidence="1" type="ORF">BXT89_16615</name>
</gene>
<evidence type="ECO:0000313" key="1">
    <source>
        <dbReference type="EMBL" id="ONM42716.1"/>
    </source>
</evidence>
<protein>
    <recommendedName>
        <fullName evidence="3">Metal ABC transporter ATPase</fullName>
    </recommendedName>
</protein>
<evidence type="ECO:0000313" key="2">
    <source>
        <dbReference type="Proteomes" id="UP000242847"/>
    </source>
</evidence>
<dbReference type="Pfam" id="PF20090">
    <property type="entry name" value="DUF6482"/>
    <property type="match status" value="1"/>
</dbReference>